<dbReference type="CDD" id="cd09141">
    <property type="entry name" value="PLDc_vPLD1_2_yPLD_like_2"/>
    <property type="match status" value="1"/>
</dbReference>
<dbReference type="SUPFAM" id="SSF56024">
    <property type="entry name" value="Phospholipase D/nuclease"/>
    <property type="match status" value="2"/>
</dbReference>
<proteinExistence type="predicted"/>
<keyword evidence="4" id="KW-0378">Hydrolase</keyword>
<keyword evidence="7" id="KW-0812">Transmembrane</keyword>
<evidence type="ECO:0000259" key="8">
    <source>
        <dbReference type="PROSITE" id="PS50035"/>
    </source>
</evidence>
<accession>A0A7S1F3N8</accession>
<dbReference type="GO" id="GO:0009395">
    <property type="term" value="P:phospholipid catabolic process"/>
    <property type="evidence" value="ECO:0007669"/>
    <property type="project" value="TreeGrafter"/>
</dbReference>
<dbReference type="PANTHER" id="PTHR18896">
    <property type="entry name" value="PHOSPHOLIPASE D"/>
    <property type="match status" value="1"/>
</dbReference>
<evidence type="ECO:0000256" key="1">
    <source>
        <dbReference type="ARBA" id="ARBA00000798"/>
    </source>
</evidence>
<keyword evidence="7" id="KW-0472">Membrane</keyword>
<dbReference type="Pfam" id="PF00614">
    <property type="entry name" value="PLDc"/>
    <property type="match status" value="2"/>
</dbReference>
<evidence type="ECO:0000256" key="4">
    <source>
        <dbReference type="ARBA" id="ARBA00022801"/>
    </source>
</evidence>
<organism evidence="9">
    <name type="scientific">Noctiluca scintillans</name>
    <name type="common">Sea sparkle</name>
    <name type="synonym">Red tide dinoflagellate</name>
    <dbReference type="NCBI Taxonomy" id="2966"/>
    <lineage>
        <taxon>Eukaryota</taxon>
        <taxon>Sar</taxon>
        <taxon>Alveolata</taxon>
        <taxon>Dinophyceae</taxon>
        <taxon>Noctilucales</taxon>
        <taxon>Noctilucaceae</taxon>
        <taxon>Noctiluca</taxon>
    </lineage>
</organism>
<evidence type="ECO:0000256" key="3">
    <source>
        <dbReference type="ARBA" id="ARBA00022737"/>
    </source>
</evidence>
<sequence>MQRVKAPDRMRARYNSTQVSLKQLRVSFTQKCHDFQRSLSPIRSRKNQRVPVLVAVETDTTVQSTIGGWSKVAYRARLKMGAHSWVTEPFNLDELLAVVVSARKAEVSHRVAHAVDKAKRSMRKRQEEIRAELMRRRREVPRWRDRLRELWRISKLTAVLKLLKFVVCFMLVFACVERTCSYMRHIANGEFTTISAAWWMAPATASMMMFVAALAGITEMSFLPTKAFLQLERKDETGQVEEQLNLLLHGSECLRNMDVCTFLNLGMATYHGTSETQKEGRCFCRRHDASEYFMRARRRRWALLGFSCDCRCRFSGWTDLQQRWLVLRKDGLALFQSVMDQNPIDMLFFDTHFSLFRDDEDRVLVCGASWVLELSFRSSDMQDNVRSWCNAITLTAQASSRTREQRYGSFAPIRYPAIKQPEDEHMFRCNMARFIVNGAATFRKIGEAIKLARHEIFILGWMIQPHLPLFRNGDAGDARLSKLLGDAADRGVRVCVLLYHEQAPFLPNDSEWAETELSRPNVYVVRHRSRFDINRLWSHHEKVVVVDQQLAFVGGLDLAFGRFDDHHHRVSDSPPGMWHGQDYSNLRTCDIANIRQMTDILDRERQARLPWHDVSCSLLGRSANDLARHCVERWNHAKVKRPQYATFPNGILRPRSTLCNPSLLTLAREEGDVSTPCAYGPWQDVTTQIIRSVGQWSAGARVESSTHTAICELVQESERFVYIENQFFCSGMDGDEKLGNRVVEAIYRRILQAHTLKKQFHIMMVLPLLPALDGAIAQTNTSSPLMYVMKWQYRTLRTLRERLAEEGANMSDYFSVFGMRTHGTLNAKPVTEQIYVHSKILLVDDRWAVVGSANLNDRSLLGMRDSEVCVVLRDTSDSEGFAAGLRRALFSQLLGLDPAELEADPVSLTLRESIAEIARTNTRIYEELFAVLPSDEVRTWSDLAARRGGVPHAGDSLRQPSAAEAQGRLPLVQGRIVEYPLDFLLEEDLAPSFFAAGALTPDAFN</sequence>
<evidence type="ECO:0000256" key="6">
    <source>
        <dbReference type="ARBA" id="ARBA00023098"/>
    </source>
</evidence>
<dbReference type="EMBL" id="HBFQ01021976">
    <property type="protein sequence ID" value="CAD8841059.1"/>
    <property type="molecule type" value="Transcribed_RNA"/>
</dbReference>
<dbReference type="Gene3D" id="3.30.870.10">
    <property type="entry name" value="Endonuclease Chain A"/>
    <property type="match status" value="2"/>
</dbReference>
<dbReference type="AlphaFoldDB" id="A0A7S1F3N8"/>
<evidence type="ECO:0000256" key="5">
    <source>
        <dbReference type="ARBA" id="ARBA00022963"/>
    </source>
</evidence>
<dbReference type="GO" id="GO:0005886">
    <property type="term" value="C:plasma membrane"/>
    <property type="evidence" value="ECO:0007669"/>
    <property type="project" value="TreeGrafter"/>
</dbReference>
<name>A0A7S1F3N8_NOCSC</name>
<dbReference type="InterPro" id="IPR001736">
    <property type="entry name" value="PLipase_D/transphosphatidylase"/>
</dbReference>
<dbReference type="PROSITE" id="PS50035">
    <property type="entry name" value="PLD"/>
    <property type="match status" value="2"/>
</dbReference>
<feature type="transmembrane region" description="Helical" evidence="7">
    <location>
        <begin position="196"/>
        <end position="217"/>
    </location>
</feature>
<dbReference type="InterPro" id="IPR015679">
    <property type="entry name" value="PLipase_D_fam"/>
</dbReference>
<evidence type="ECO:0000256" key="2">
    <source>
        <dbReference type="ARBA" id="ARBA00012027"/>
    </source>
</evidence>
<comment type="catalytic activity">
    <reaction evidence="1">
        <text>a 1,2-diacyl-sn-glycero-3-phosphocholine + H2O = a 1,2-diacyl-sn-glycero-3-phosphate + choline + H(+)</text>
        <dbReference type="Rhea" id="RHEA:14445"/>
        <dbReference type="ChEBI" id="CHEBI:15354"/>
        <dbReference type="ChEBI" id="CHEBI:15377"/>
        <dbReference type="ChEBI" id="CHEBI:15378"/>
        <dbReference type="ChEBI" id="CHEBI:57643"/>
        <dbReference type="ChEBI" id="CHEBI:58608"/>
        <dbReference type="EC" id="3.1.4.4"/>
    </reaction>
</comment>
<evidence type="ECO:0000256" key="7">
    <source>
        <dbReference type="SAM" id="Phobius"/>
    </source>
</evidence>
<reference evidence="9" key="1">
    <citation type="submission" date="2021-01" db="EMBL/GenBank/DDBJ databases">
        <authorList>
            <person name="Corre E."/>
            <person name="Pelletier E."/>
            <person name="Niang G."/>
            <person name="Scheremetjew M."/>
            <person name="Finn R."/>
            <person name="Kale V."/>
            <person name="Holt S."/>
            <person name="Cochrane G."/>
            <person name="Meng A."/>
            <person name="Brown T."/>
            <person name="Cohen L."/>
        </authorList>
    </citation>
    <scope>NUCLEOTIDE SEQUENCE</scope>
</reference>
<keyword evidence="3" id="KW-0677">Repeat</keyword>
<feature type="domain" description="PLD phosphodiesterase" evidence="8">
    <location>
        <begin position="535"/>
        <end position="562"/>
    </location>
</feature>
<protein>
    <recommendedName>
        <fullName evidence="2">phospholipase D</fullName>
        <ecNumber evidence="2">3.1.4.4</ecNumber>
    </recommendedName>
</protein>
<dbReference type="SMART" id="SM00155">
    <property type="entry name" value="PLDc"/>
    <property type="match status" value="2"/>
</dbReference>
<feature type="transmembrane region" description="Helical" evidence="7">
    <location>
        <begin position="156"/>
        <end position="176"/>
    </location>
</feature>
<dbReference type="GO" id="GO:0004630">
    <property type="term" value="F:phospholipase D activity"/>
    <property type="evidence" value="ECO:0007669"/>
    <property type="project" value="UniProtKB-EC"/>
</dbReference>
<evidence type="ECO:0000313" key="9">
    <source>
        <dbReference type="EMBL" id="CAD8841059.1"/>
    </source>
</evidence>
<feature type="domain" description="PLD phosphodiesterase" evidence="8">
    <location>
        <begin position="832"/>
        <end position="859"/>
    </location>
</feature>
<keyword evidence="5" id="KW-0442">Lipid degradation</keyword>
<keyword evidence="7" id="KW-1133">Transmembrane helix</keyword>
<dbReference type="PANTHER" id="PTHR18896:SF76">
    <property type="entry name" value="PHOSPHOLIPASE"/>
    <property type="match status" value="1"/>
</dbReference>
<keyword evidence="6" id="KW-0443">Lipid metabolism</keyword>
<dbReference type="EC" id="3.1.4.4" evidence="2"/>
<gene>
    <name evidence="9" type="ORF">NSCI0253_LOCUS15407</name>
</gene>